<evidence type="ECO:0000313" key="2">
    <source>
        <dbReference type="EMBL" id="MDO6423351.1"/>
    </source>
</evidence>
<comment type="caution">
    <text evidence="2">The sequence shown here is derived from an EMBL/GenBank/DDBJ whole genome shotgun (WGS) entry which is preliminary data.</text>
</comment>
<accession>A0AAW7X6R2</accession>
<reference evidence="2" key="1">
    <citation type="submission" date="2023-07" db="EMBL/GenBank/DDBJ databases">
        <title>Genome content predicts the carbon catabolic preferences of heterotrophic bacteria.</title>
        <authorList>
            <person name="Gralka M."/>
        </authorList>
    </citation>
    <scope>NUCLEOTIDE SEQUENCE</scope>
    <source>
        <strain evidence="2">I3M17_2</strain>
    </source>
</reference>
<feature type="chain" id="PRO_5043375753" description="Sel1 repeat family protein" evidence="1">
    <location>
        <begin position="18"/>
        <end position="161"/>
    </location>
</feature>
<protein>
    <recommendedName>
        <fullName evidence="4">Sel1 repeat family protein</fullName>
    </recommendedName>
</protein>
<proteinExistence type="predicted"/>
<feature type="signal peptide" evidence="1">
    <location>
        <begin position="1"/>
        <end position="17"/>
    </location>
</feature>
<sequence length="161" mass="18178">MKTIIFIVFFVSINSFAASSNDDEFIDTMKFSSDKCPLFDQVETVGGGQKGLVAIYMRFGVGLKEGGVEKSQRWIEQGLSSVALEIHQRIPYPSCYSSKIEHQRAVEALVVLAVLYDQGYFSGWKSDKELLSILNEIKIQEKETYSEFSKHDWGGSVSNWD</sequence>
<dbReference type="AlphaFoldDB" id="A0AAW7X6R2"/>
<evidence type="ECO:0000313" key="3">
    <source>
        <dbReference type="Proteomes" id="UP001169760"/>
    </source>
</evidence>
<evidence type="ECO:0008006" key="4">
    <source>
        <dbReference type="Google" id="ProtNLM"/>
    </source>
</evidence>
<keyword evidence="1" id="KW-0732">Signal</keyword>
<organism evidence="2 3">
    <name type="scientific">Saccharophagus degradans</name>
    <dbReference type="NCBI Taxonomy" id="86304"/>
    <lineage>
        <taxon>Bacteria</taxon>
        <taxon>Pseudomonadati</taxon>
        <taxon>Pseudomonadota</taxon>
        <taxon>Gammaproteobacteria</taxon>
        <taxon>Cellvibrionales</taxon>
        <taxon>Cellvibrionaceae</taxon>
        <taxon>Saccharophagus</taxon>
    </lineage>
</organism>
<gene>
    <name evidence="2" type="ORF">Q4521_12800</name>
</gene>
<dbReference type="EMBL" id="JAUOPB010000009">
    <property type="protein sequence ID" value="MDO6423351.1"/>
    <property type="molecule type" value="Genomic_DNA"/>
</dbReference>
<name>A0AAW7X6R2_9GAMM</name>
<evidence type="ECO:0000256" key="1">
    <source>
        <dbReference type="SAM" id="SignalP"/>
    </source>
</evidence>
<dbReference type="RefSeq" id="WP_303493039.1">
    <property type="nucleotide sequence ID" value="NZ_JAUOPB010000009.1"/>
</dbReference>
<dbReference type="Proteomes" id="UP001169760">
    <property type="component" value="Unassembled WGS sequence"/>
</dbReference>